<dbReference type="Gene3D" id="1.10.287.110">
    <property type="entry name" value="DnaJ domain"/>
    <property type="match status" value="1"/>
</dbReference>
<feature type="compositionally biased region" description="Polar residues" evidence="1">
    <location>
        <begin position="205"/>
        <end position="217"/>
    </location>
</feature>
<accession>A0AB37WD19</accession>
<reference evidence="3" key="2">
    <citation type="journal article" date="2019" name="bioRxiv">
        <title>Genomics, evolutionary history and diagnostics of the Alternaria alternata species group including apple and Asian pear pathotypes.</title>
        <authorList>
            <person name="Armitage A.D."/>
            <person name="Cockerton H.M."/>
            <person name="Sreenivasaprasad S."/>
            <person name="Woodhall J.W."/>
            <person name="Lane C.R."/>
            <person name="Harrison R.J."/>
            <person name="Clarkson J.P."/>
        </authorList>
    </citation>
    <scope>NUCLEOTIDE SEQUENCE</scope>
    <source>
        <strain evidence="3">FERA 1164</strain>
    </source>
</reference>
<proteinExistence type="predicted"/>
<dbReference type="Proteomes" id="UP000292340">
    <property type="component" value="Unassembled WGS sequence"/>
</dbReference>
<evidence type="ECO:0000313" key="3">
    <source>
        <dbReference type="EMBL" id="RYN25499.1"/>
    </source>
</evidence>
<dbReference type="SMART" id="SM00271">
    <property type="entry name" value="DnaJ"/>
    <property type="match status" value="1"/>
</dbReference>
<comment type="caution">
    <text evidence="3">The sequence shown here is derived from an EMBL/GenBank/DDBJ whole genome shotgun (WGS) entry which is preliminary data.</text>
</comment>
<dbReference type="InterPro" id="IPR018253">
    <property type="entry name" value="DnaJ_domain_CS"/>
</dbReference>
<dbReference type="PRINTS" id="PR00625">
    <property type="entry name" value="JDOMAIN"/>
</dbReference>
<evidence type="ECO:0000313" key="4">
    <source>
        <dbReference type="Proteomes" id="UP000292340"/>
    </source>
</evidence>
<feature type="compositionally biased region" description="Basic and acidic residues" evidence="1">
    <location>
        <begin position="254"/>
        <end position="267"/>
    </location>
</feature>
<dbReference type="InterPro" id="IPR001623">
    <property type="entry name" value="DnaJ_domain"/>
</dbReference>
<dbReference type="PANTHER" id="PTHR44200:SF1">
    <property type="entry name" value="DNAJ HOMOLOG SUBFAMILY C MEMBER 7"/>
    <property type="match status" value="1"/>
</dbReference>
<dbReference type="PROSITE" id="PS00636">
    <property type="entry name" value="DNAJ_1"/>
    <property type="match status" value="1"/>
</dbReference>
<feature type="region of interest" description="Disordered" evidence="1">
    <location>
        <begin position="204"/>
        <end position="228"/>
    </location>
</feature>
<protein>
    <recommendedName>
        <fullName evidence="2">J domain-containing protein</fullName>
    </recommendedName>
</protein>
<dbReference type="PROSITE" id="PS50076">
    <property type="entry name" value="DNAJ_2"/>
    <property type="match status" value="1"/>
</dbReference>
<evidence type="ECO:0000259" key="2">
    <source>
        <dbReference type="PROSITE" id="PS50076"/>
    </source>
</evidence>
<dbReference type="InterPro" id="IPR052758">
    <property type="entry name" value="SRC_co-chaperone"/>
</dbReference>
<name>A0AB37WD19_9PLEO</name>
<dbReference type="CDD" id="cd06257">
    <property type="entry name" value="DnaJ"/>
    <property type="match status" value="1"/>
</dbReference>
<gene>
    <name evidence="3" type="ORF">AA0115_g7684</name>
</gene>
<dbReference type="InterPro" id="IPR036869">
    <property type="entry name" value="J_dom_sf"/>
</dbReference>
<sequence>MKTQTHYAKLGLAPNAPREVILAAYKALALKYHPEKTLELTAAERAAHATAFSDLQEAFDVLHDDVRKAAYDAALARDGNEIVEEVSAFQYHAQPMLTIQERYSSMRACARQQLEHWRVLREKRQVAGACLSVADLESLVKVWEDLENENTTDPPMKARCAILAKEYSVEIDTRRRNHEDSLEKASRSGRTPTILTTPVAVNHHPVTTNAPTESTTAVPAPSPKTSDVAARCTHSDISLTPTPFSRLKARADERKRAEEKRAEEAKARAKARKGRKAQTEVAKQIQLEEKAAFVRAEKEKQKAMAEDRARLKAEHIAKVRAKVRGAPIGIDGSMMTLSFLGYKRSRCRMGLMPPTKACRENPSCKQTDVPVSMTSNISTAVGRCTEYCKQ</sequence>
<dbReference type="SUPFAM" id="SSF46565">
    <property type="entry name" value="Chaperone J-domain"/>
    <property type="match status" value="1"/>
</dbReference>
<dbReference type="PANTHER" id="PTHR44200">
    <property type="entry name" value="DNAJ HOMOLOG SUBFAMILY C MEMBER 7"/>
    <property type="match status" value="1"/>
</dbReference>
<evidence type="ECO:0000256" key="1">
    <source>
        <dbReference type="SAM" id="MobiDB-lite"/>
    </source>
</evidence>
<dbReference type="Pfam" id="PF00226">
    <property type="entry name" value="DnaJ"/>
    <property type="match status" value="1"/>
</dbReference>
<feature type="domain" description="J" evidence="2">
    <location>
        <begin position="5"/>
        <end position="75"/>
    </location>
</feature>
<dbReference type="EMBL" id="PDXB01000019">
    <property type="protein sequence ID" value="RYN25499.1"/>
    <property type="molecule type" value="Genomic_DNA"/>
</dbReference>
<organism evidence="3 4">
    <name type="scientific">Alternaria tenuissima</name>
    <dbReference type="NCBI Taxonomy" id="119927"/>
    <lineage>
        <taxon>Eukaryota</taxon>
        <taxon>Fungi</taxon>
        <taxon>Dikarya</taxon>
        <taxon>Ascomycota</taxon>
        <taxon>Pezizomycotina</taxon>
        <taxon>Dothideomycetes</taxon>
        <taxon>Pleosporomycetidae</taxon>
        <taxon>Pleosporales</taxon>
        <taxon>Pleosporineae</taxon>
        <taxon>Pleosporaceae</taxon>
        <taxon>Alternaria</taxon>
        <taxon>Alternaria sect. Alternaria</taxon>
        <taxon>Alternaria alternata complex</taxon>
    </lineage>
</organism>
<dbReference type="AlphaFoldDB" id="A0AB37WD19"/>
<reference evidence="3" key="1">
    <citation type="submission" date="2017-10" db="EMBL/GenBank/DDBJ databases">
        <authorList>
            <person name="Armitage A.D."/>
            <person name="Barbara D.J."/>
            <person name="Woodhall J.W."/>
            <person name="Sreenivasaprasad S."/>
            <person name="Lane C.R."/>
            <person name="Clarkson J.P."/>
            <person name="Harrison R.J."/>
        </authorList>
    </citation>
    <scope>NUCLEOTIDE SEQUENCE</scope>
    <source>
        <strain evidence="3">FERA 1164</strain>
    </source>
</reference>
<feature type="region of interest" description="Disordered" evidence="1">
    <location>
        <begin position="254"/>
        <end position="277"/>
    </location>
</feature>